<evidence type="ECO:0000313" key="3">
    <source>
        <dbReference type="Proteomes" id="UP000004198"/>
    </source>
</evidence>
<protein>
    <submittedName>
        <fullName evidence="2">Membrane protein AbrB duplication</fullName>
    </submittedName>
</protein>
<feature type="transmembrane region" description="Helical" evidence="1">
    <location>
        <begin position="339"/>
        <end position="358"/>
    </location>
</feature>
<dbReference type="InterPro" id="IPR017516">
    <property type="entry name" value="AbrB_dup"/>
</dbReference>
<evidence type="ECO:0000313" key="2">
    <source>
        <dbReference type="EMBL" id="EET84961.1"/>
    </source>
</evidence>
<gene>
    <name evidence="2" type="ORF">CcarbDRAFT_4591</name>
</gene>
<keyword evidence="1" id="KW-0812">Transmembrane</keyword>
<dbReference type="PANTHER" id="PTHR38457:SF1">
    <property type="entry name" value="REGULATOR ABRB-RELATED"/>
    <property type="match status" value="1"/>
</dbReference>
<keyword evidence="3" id="KW-1185">Reference proteome</keyword>
<dbReference type="PIRSF" id="PIRSF038991">
    <property type="entry name" value="Protein_AbrB"/>
    <property type="match status" value="1"/>
</dbReference>
<feature type="transmembrane region" description="Helical" evidence="1">
    <location>
        <begin position="141"/>
        <end position="163"/>
    </location>
</feature>
<feature type="transmembrane region" description="Helical" evidence="1">
    <location>
        <begin position="308"/>
        <end position="327"/>
    </location>
</feature>
<dbReference type="PANTHER" id="PTHR38457">
    <property type="entry name" value="REGULATOR ABRB-RELATED"/>
    <property type="match status" value="1"/>
</dbReference>
<dbReference type="NCBIfam" id="TIGR03082">
    <property type="entry name" value="Gneg_AbrB_dup"/>
    <property type="match status" value="2"/>
</dbReference>
<comment type="caution">
    <text evidence="2">The sequence shown here is derived from an EMBL/GenBank/DDBJ whole genome shotgun (WGS) entry which is preliminary data.</text>
</comment>
<dbReference type="GO" id="GO:0016020">
    <property type="term" value="C:membrane"/>
    <property type="evidence" value="ECO:0007669"/>
    <property type="project" value="InterPro"/>
</dbReference>
<feature type="transmembrane region" description="Helical" evidence="1">
    <location>
        <begin position="280"/>
        <end position="302"/>
    </location>
</feature>
<dbReference type="eggNOG" id="COG3180">
    <property type="taxonomic scope" value="Bacteria"/>
</dbReference>
<feature type="transmembrane region" description="Helical" evidence="1">
    <location>
        <begin position="80"/>
        <end position="104"/>
    </location>
</feature>
<keyword evidence="1" id="KW-0472">Membrane</keyword>
<sequence>MLFMINLIMTLIVAILGGTIALRLKIPAGAMVGSMVVVAVFSVITGHAFIPQNIKIITQICAGAYIGASIKRKDVLEMRLIIKPAILMVVSMITLDLFMGYVMFRVTRIDLITALFSTAPAGIVDMSLISDDFGADTSKVVVLHLIRLVTVLIVFPPMMNFIAKSFKNEDKNALDEIASSVDEANLQRKSNRTKNKSTLKEKSINLLITTVLALATGLIGYILKIPAGTMTFSMAAVGALNVIFDKGFMPLNLRRLTQMFAGALIGSRVTYGDIVQLKSILIPAFILLIGIISVNLFIGFLINKTSGLELITSLLASAPGGLSDMALIAKELGGDAPKIAILHTVRVVTVIGIFPLLIKIVTS</sequence>
<dbReference type="STRING" id="536227.Ccar_16915"/>
<evidence type="ECO:0000256" key="1">
    <source>
        <dbReference type="SAM" id="Phobius"/>
    </source>
</evidence>
<feature type="transmembrane region" description="Helical" evidence="1">
    <location>
        <begin position="31"/>
        <end position="50"/>
    </location>
</feature>
<reference evidence="2 3" key="1">
    <citation type="submission" date="2009-06" db="EMBL/GenBank/DDBJ databases">
        <title>The draft genome of Clostridium carboxidivorans P7.</title>
        <authorList>
            <consortium name="US DOE Joint Genome Institute (JGI-PGF)"/>
            <person name="Lucas S."/>
            <person name="Copeland A."/>
            <person name="Lapidus A."/>
            <person name="Glavina del Rio T."/>
            <person name="Tice H."/>
            <person name="Bruce D."/>
            <person name="Goodwin L."/>
            <person name="Pitluck S."/>
            <person name="Larimer F."/>
            <person name="Land M.L."/>
            <person name="Hauser L."/>
            <person name="Hemme C.L."/>
        </authorList>
    </citation>
    <scope>NUCLEOTIDE SEQUENCE [LARGE SCALE GENOMIC DNA]</scope>
    <source>
        <strain evidence="2 3">P7</strain>
    </source>
</reference>
<keyword evidence="1" id="KW-1133">Transmembrane helix</keyword>
<dbReference type="GO" id="GO:0010468">
    <property type="term" value="P:regulation of gene expression"/>
    <property type="evidence" value="ECO:0007669"/>
    <property type="project" value="InterPro"/>
</dbReference>
<dbReference type="Pfam" id="PF05145">
    <property type="entry name" value="AbrB"/>
    <property type="match status" value="2"/>
</dbReference>
<dbReference type="InterPro" id="IPR007820">
    <property type="entry name" value="AbrB_fam"/>
</dbReference>
<dbReference type="AlphaFoldDB" id="C6Q0M4"/>
<dbReference type="EMBL" id="ACVI01000118">
    <property type="protein sequence ID" value="EET84961.1"/>
    <property type="molecule type" value="Genomic_DNA"/>
</dbReference>
<accession>C6Q0M4</accession>
<name>C6Q0M4_9CLOT</name>
<feature type="transmembrane region" description="Helical" evidence="1">
    <location>
        <begin position="204"/>
        <end position="223"/>
    </location>
</feature>
<organism evidence="2 3">
    <name type="scientific">Clostridium carboxidivorans P7</name>
    <dbReference type="NCBI Taxonomy" id="536227"/>
    <lineage>
        <taxon>Bacteria</taxon>
        <taxon>Bacillati</taxon>
        <taxon>Bacillota</taxon>
        <taxon>Clostridia</taxon>
        <taxon>Eubacteriales</taxon>
        <taxon>Clostridiaceae</taxon>
        <taxon>Clostridium</taxon>
    </lineage>
</organism>
<dbReference type="Proteomes" id="UP000004198">
    <property type="component" value="Unassembled WGS sequence"/>
</dbReference>
<proteinExistence type="predicted"/>